<dbReference type="Gene3D" id="3.10.450.50">
    <property type="match status" value="1"/>
</dbReference>
<dbReference type="KEGG" id="rhoz:GXP67_20020"/>
<sequence length="194" mass="21767">MKPLFGFFLLFISLRTIAQDVNPIYGLALCVNDSPIIQQRISFVETKAKEDEASFKEFLTGRFEKGLNNFINGDATLWKEQVSRSEDVAIMGGFGAYEKGWQQVGARYEWASARFKPSGAKAEIEYLSIAVSGDLAYTASVERSKVHYADTGKVEPMTLRATHVFKKENGEWKLLHRHADHVMEKAIPGSATKK</sequence>
<feature type="domain" description="SnoaL-like" evidence="2">
    <location>
        <begin position="86"/>
        <end position="179"/>
    </location>
</feature>
<dbReference type="InterPro" id="IPR032710">
    <property type="entry name" value="NTF2-like_dom_sf"/>
</dbReference>
<name>A0A6C0GL13_9BACT</name>
<dbReference type="EMBL" id="CP048222">
    <property type="protein sequence ID" value="QHT68771.1"/>
    <property type="molecule type" value="Genomic_DNA"/>
</dbReference>
<feature type="chain" id="PRO_5025544885" evidence="1">
    <location>
        <begin position="19"/>
        <end position="194"/>
    </location>
</feature>
<feature type="signal peptide" evidence="1">
    <location>
        <begin position="1"/>
        <end position="18"/>
    </location>
</feature>
<reference evidence="3 4" key="1">
    <citation type="submission" date="2020-01" db="EMBL/GenBank/DDBJ databases">
        <authorList>
            <person name="Kim M.K."/>
        </authorList>
    </citation>
    <scope>NUCLEOTIDE SEQUENCE [LARGE SCALE GENOMIC DNA]</scope>
    <source>
        <strain evidence="3 4">172606-1</strain>
    </source>
</reference>
<accession>A0A6C0GL13</accession>
<evidence type="ECO:0000313" key="3">
    <source>
        <dbReference type="EMBL" id="QHT68771.1"/>
    </source>
</evidence>
<protein>
    <submittedName>
        <fullName evidence="3">DUF4440 domain-containing protein</fullName>
    </submittedName>
</protein>
<dbReference type="Pfam" id="PF13474">
    <property type="entry name" value="SnoaL_3"/>
    <property type="match status" value="1"/>
</dbReference>
<proteinExistence type="predicted"/>
<dbReference type="SUPFAM" id="SSF54427">
    <property type="entry name" value="NTF2-like"/>
    <property type="match status" value="1"/>
</dbReference>
<dbReference type="RefSeq" id="WP_162444776.1">
    <property type="nucleotide sequence ID" value="NZ_CP048222.1"/>
</dbReference>
<dbReference type="InterPro" id="IPR037401">
    <property type="entry name" value="SnoaL-like"/>
</dbReference>
<evidence type="ECO:0000256" key="1">
    <source>
        <dbReference type="SAM" id="SignalP"/>
    </source>
</evidence>
<dbReference type="AlphaFoldDB" id="A0A6C0GL13"/>
<evidence type="ECO:0000313" key="4">
    <source>
        <dbReference type="Proteomes" id="UP000480178"/>
    </source>
</evidence>
<keyword evidence="4" id="KW-1185">Reference proteome</keyword>
<keyword evidence="1" id="KW-0732">Signal</keyword>
<gene>
    <name evidence="3" type="ORF">GXP67_20020</name>
</gene>
<evidence type="ECO:0000259" key="2">
    <source>
        <dbReference type="Pfam" id="PF13474"/>
    </source>
</evidence>
<organism evidence="3 4">
    <name type="scientific">Rhodocytophaga rosea</name>
    <dbReference type="NCBI Taxonomy" id="2704465"/>
    <lineage>
        <taxon>Bacteria</taxon>
        <taxon>Pseudomonadati</taxon>
        <taxon>Bacteroidota</taxon>
        <taxon>Cytophagia</taxon>
        <taxon>Cytophagales</taxon>
        <taxon>Rhodocytophagaceae</taxon>
        <taxon>Rhodocytophaga</taxon>
    </lineage>
</organism>
<dbReference type="Proteomes" id="UP000480178">
    <property type="component" value="Chromosome"/>
</dbReference>